<dbReference type="PANTHER" id="PTHR46429">
    <property type="entry name" value="23S RRNA (GUANOSINE-2'-O-)-METHYLTRANSFERASE RLMB"/>
    <property type="match status" value="1"/>
</dbReference>
<evidence type="ECO:0000256" key="5">
    <source>
        <dbReference type="ARBA" id="ARBA00022691"/>
    </source>
</evidence>
<comment type="function">
    <text evidence="6">Specifically methylates the ribose of guanosine 2251 in 23S rRNA.</text>
</comment>
<evidence type="ECO:0000256" key="3">
    <source>
        <dbReference type="ARBA" id="ARBA00022603"/>
    </source>
</evidence>
<dbReference type="HAMAP" id="MF_01887">
    <property type="entry name" value="23SrRNA_methyltr_B"/>
    <property type="match status" value="1"/>
</dbReference>
<dbReference type="InterPro" id="IPR001537">
    <property type="entry name" value="SpoU_MeTrfase"/>
</dbReference>
<name>A0A160DTP7_9GAMM</name>
<reference evidence="9 10" key="1">
    <citation type="submission" date="2016-04" db="EMBL/GenBank/DDBJ databases">
        <title>Complete genome sequence of Dokdonella koreensis DS-123T.</title>
        <authorList>
            <person name="Kim J.F."/>
            <person name="Lee H."/>
            <person name="Kwak M.-J."/>
        </authorList>
    </citation>
    <scope>NUCLEOTIDE SEQUENCE [LARGE SCALE GENOMIC DNA]</scope>
    <source>
        <strain evidence="9 10">DS-123</strain>
    </source>
</reference>
<dbReference type="GO" id="GO:0070039">
    <property type="term" value="F:rRNA (guanosine-2'-O-)-methyltransferase activity"/>
    <property type="evidence" value="ECO:0007669"/>
    <property type="project" value="UniProtKB-UniRule"/>
</dbReference>
<evidence type="ECO:0000313" key="9">
    <source>
        <dbReference type="EMBL" id="ANB17758.1"/>
    </source>
</evidence>
<evidence type="ECO:0000256" key="2">
    <source>
        <dbReference type="ARBA" id="ARBA00022552"/>
    </source>
</evidence>
<evidence type="ECO:0000259" key="8">
    <source>
        <dbReference type="SMART" id="SM00967"/>
    </source>
</evidence>
<comment type="subcellular location">
    <subcellularLocation>
        <location evidence="6">Cytoplasm</location>
    </subcellularLocation>
</comment>
<dbReference type="RefSeq" id="WP_067646179.1">
    <property type="nucleotide sequence ID" value="NZ_CP015249.1"/>
</dbReference>
<keyword evidence="3 6" id="KW-0489">Methyltransferase</keyword>
<dbReference type="EMBL" id="CP015249">
    <property type="protein sequence ID" value="ANB17758.1"/>
    <property type="molecule type" value="Genomic_DNA"/>
</dbReference>
<feature type="domain" description="RNA 2-O ribose methyltransferase substrate binding" evidence="8">
    <location>
        <begin position="5"/>
        <end position="81"/>
    </location>
</feature>
<evidence type="ECO:0000313" key="10">
    <source>
        <dbReference type="Proteomes" id="UP000076830"/>
    </source>
</evidence>
<comment type="similarity">
    <text evidence="6">Belongs to the class IV-like SAM-binding methyltransferase superfamily. RNA methyltransferase TrmH family. RlmB subfamily.</text>
</comment>
<dbReference type="SMART" id="SM00967">
    <property type="entry name" value="SpoU_sub_bind"/>
    <property type="match status" value="1"/>
</dbReference>
<dbReference type="Pfam" id="PF08032">
    <property type="entry name" value="SpoU_sub_bind"/>
    <property type="match status" value="1"/>
</dbReference>
<dbReference type="PANTHER" id="PTHR46429:SF1">
    <property type="entry name" value="23S RRNA (GUANOSINE-2'-O-)-METHYLTRANSFERASE RLMB"/>
    <property type="match status" value="1"/>
</dbReference>
<keyword evidence="10" id="KW-1185">Reference proteome</keyword>
<dbReference type="GO" id="GO:0003723">
    <property type="term" value="F:RNA binding"/>
    <property type="evidence" value="ECO:0007669"/>
    <property type="project" value="InterPro"/>
</dbReference>
<sequence length="246" mass="26187">MSTELLSGIHSVEAALNYDAGNIVELYIETGSQNPRIRELSERAREMGLRPHARDRAALDRMTGGTRHQGIAARYTVPPPRPESELPQLIEQAGREALFLVLDGVTDPHNLGACLRSAEAAGVTAVIVPKDKAAGITPTVRRASAGAADRVPFVAATNLARTLKVLKDAGVWLTGLAGDGDRSVYAIDFNGPAALVMGGEGEGMRRLTREACDFLAHIPMRGSVESLNVSVATGVVLFEVLRQRSA</sequence>
<keyword evidence="5 6" id="KW-0949">S-adenosyl-L-methionine</keyword>
<feature type="region of interest" description="Disordered" evidence="7">
    <location>
        <begin position="62"/>
        <end position="83"/>
    </location>
</feature>
<dbReference type="Gene3D" id="3.30.1330.30">
    <property type="match status" value="1"/>
</dbReference>
<accession>A0A160DTP7</accession>
<dbReference type="Proteomes" id="UP000076830">
    <property type="component" value="Chromosome"/>
</dbReference>
<evidence type="ECO:0000256" key="4">
    <source>
        <dbReference type="ARBA" id="ARBA00022679"/>
    </source>
</evidence>
<dbReference type="CDD" id="cd18103">
    <property type="entry name" value="SpoU-like_RlmB"/>
    <property type="match status" value="1"/>
</dbReference>
<keyword evidence="4 6" id="KW-0808">Transferase</keyword>
<proteinExistence type="inferred from homology"/>
<dbReference type="SUPFAM" id="SSF75217">
    <property type="entry name" value="alpha/beta knot"/>
    <property type="match status" value="1"/>
</dbReference>
<keyword evidence="1 6" id="KW-0963">Cytoplasm</keyword>
<keyword evidence="2 6" id="KW-0698">rRNA processing</keyword>
<dbReference type="SUPFAM" id="SSF55315">
    <property type="entry name" value="L30e-like"/>
    <property type="match status" value="1"/>
</dbReference>
<dbReference type="InterPro" id="IPR024915">
    <property type="entry name" value="23S_rRNA_MeTrfase_RlmB"/>
</dbReference>
<dbReference type="FunFam" id="3.40.1280.10:FF:000008">
    <property type="entry name" value="Group 3 RNA methyltransferase TrmH"/>
    <property type="match status" value="1"/>
</dbReference>
<feature type="binding site" evidence="6">
    <location>
        <position position="227"/>
    </location>
    <ligand>
        <name>S-adenosyl-L-methionine</name>
        <dbReference type="ChEBI" id="CHEBI:59789"/>
    </ligand>
</feature>
<dbReference type="OrthoDB" id="9785673at2"/>
<dbReference type="Gene3D" id="3.40.1280.10">
    <property type="match status" value="1"/>
</dbReference>
<gene>
    <name evidence="6" type="primary">rlmB</name>
    <name evidence="9" type="ORF">I596_1734</name>
</gene>
<evidence type="ECO:0000256" key="7">
    <source>
        <dbReference type="SAM" id="MobiDB-lite"/>
    </source>
</evidence>
<evidence type="ECO:0000256" key="1">
    <source>
        <dbReference type="ARBA" id="ARBA00022490"/>
    </source>
</evidence>
<dbReference type="KEGG" id="dko:I596_1734"/>
<dbReference type="InterPro" id="IPR029064">
    <property type="entry name" value="Ribosomal_eL30-like_sf"/>
</dbReference>
<protein>
    <recommendedName>
        <fullName evidence="6">23S rRNA (guanosine-2'-O-)-methyltransferase RlmB</fullName>
        <ecNumber evidence="6">2.1.1.185</ecNumber>
    </recommendedName>
    <alternativeName>
        <fullName evidence="6">23S rRNA (guanosine2251 2'-O)-methyltransferase</fullName>
    </alternativeName>
    <alternativeName>
        <fullName evidence="6">23S rRNA Gm2251 2'-O-methyltransferase</fullName>
    </alternativeName>
</protein>
<dbReference type="InterPro" id="IPR029028">
    <property type="entry name" value="Alpha/beta_knot_MTases"/>
</dbReference>
<organism evidence="9 10">
    <name type="scientific">Dokdonella koreensis DS-123</name>
    <dbReference type="NCBI Taxonomy" id="1300342"/>
    <lineage>
        <taxon>Bacteria</taxon>
        <taxon>Pseudomonadati</taxon>
        <taxon>Pseudomonadota</taxon>
        <taxon>Gammaproteobacteria</taxon>
        <taxon>Lysobacterales</taxon>
        <taxon>Rhodanobacteraceae</taxon>
        <taxon>Dokdonella</taxon>
    </lineage>
</organism>
<dbReference type="Pfam" id="PF00588">
    <property type="entry name" value="SpoU_methylase"/>
    <property type="match status" value="1"/>
</dbReference>
<comment type="catalytic activity">
    <reaction evidence="6">
        <text>guanosine(2251) in 23S rRNA + S-adenosyl-L-methionine = 2'-O-methylguanosine(2251) in 23S rRNA + S-adenosyl-L-homocysteine + H(+)</text>
        <dbReference type="Rhea" id="RHEA:24140"/>
        <dbReference type="Rhea" id="RHEA-COMP:10239"/>
        <dbReference type="Rhea" id="RHEA-COMP:10241"/>
        <dbReference type="ChEBI" id="CHEBI:15378"/>
        <dbReference type="ChEBI" id="CHEBI:57856"/>
        <dbReference type="ChEBI" id="CHEBI:59789"/>
        <dbReference type="ChEBI" id="CHEBI:74269"/>
        <dbReference type="ChEBI" id="CHEBI:74445"/>
        <dbReference type="EC" id="2.1.1.185"/>
    </reaction>
</comment>
<dbReference type="InterPro" id="IPR004441">
    <property type="entry name" value="rRNA_MeTrfase_TrmH"/>
</dbReference>
<feature type="binding site" evidence="6">
    <location>
        <position position="198"/>
    </location>
    <ligand>
        <name>S-adenosyl-L-methionine</name>
        <dbReference type="ChEBI" id="CHEBI:59789"/>
    </ligand>
</feature>
<dbReference type="EC" id="2.1.1.185" evidence="6"/>
<dbReference type="STRING" id="1300342.I596_1734"/>
<dbReference type="AlphaFoldDB" id="A0A160DTP7"/>
<dbReference type="NCBIfam" id="TIGR00186">
    <property type="entry name" value="rRNA_methyl_3"/>
    <property type="match status" value="1"/>
</dbReference>
<evidence type="ECO:0000256" key="6">
    <source>
        <dbReference type="HAMAP-Rule" id="MF_01887"/>
    </source>
</evidence>
<dbReference type="PATRIC" id="fig|1300342.3.peg.1692"/>
<dbReference type="GO" id="GO:0005829">
    <property type="term" value="C:cytosol"/>
    <property type="evidence" value="ECO:0007669"/>
    <property type="project" value="TreeGrafter"/>
</dbReference>
<dbReference type="InterPro" id="IPR029026">
    <property type="entry name" value="tRNA_m1G_MTases_N"/>
</dbReference>
<feature type="binding site" evidence="6">
    <location>
        <position position="218"/>
    </location>
    <ligand>
        <name>S-adenosyl-L-methionine</name>
        <dbReference type="ChEBI" id="CHEBI:59789"/>
    </ligand>
</feature>
<dbReference type="InterPro" id="IPR013123">
    <property type="entry name" value="SpoU_subst-bd"/>
</dbReference>